<dbReference type="AlphaFoldDB" id="A0A9W6ZP06"/>
<reference evidence="3" key="1">
    <citation type="journal article" date="2023" name="Commun. Biol.">
        <title>Genome analysis of Parmales, the sister group of diatoms, reveals the evolutionary specialization of diatoms from phago-mixotrophs to photoautotrophs.</title>
        <authorList>
            <person name="Ban H."/>
            <person name="Sato S."/>
            <person name="Yoshikawa S."/>
            <person name="Yamada K."/>
            <person name="Nakamura Y."/>
            <person name="Ichinomiya M."/>
            <person name="Sato N."/>
            <person name="Blanc-Mathieu R."/>
            <person name="Endo H."/>
            <person name="Kuwata A."/>
            <person name="Ogata H."/>
        </authorList>
    </citation>
    <scope>NUCLEOTIDE SEQUENCE [LARGE SCALE GENOMIC DNA]</scope>
</reference>
<evidence type="ECO:0000313" key="3">
    <source>
        <dbReference type="Proteomes" id="UP001162640"/>
    </source>
</evidence>
<evidence type="ECO:0000256" key="1">
    <source>
        <dbReference type="SAM" id="MobiDB-lite"/>
    </source>
</evidence>
<feature type="compositionally biased region" description="Basic residues" evidence="1">
    <location>
        <begin position="159"/>
        <end position="179"/>
    </location>
</feature>
<gene>
    <name evidence="2" type="ORF">TL16_g01746</name>
</gene>
<sequence length="179" mass="20901">MPRINKPRKGAKKISLSEQDQKKLLLSKLDVDPLDVFMGLRDWSTVMPDAFLIRRSGTRVMSRCRKADKNEIEPLKSVSHFKKRTKITKKDIGQMMTIEEPRRKKKKPHDHFPMPATAKKRKTKKKKKKKDRPPYPTKARTLDGNVVADTASLPITHPSLRHARRRSGQTIIRHIRRKR</sequence>
<feature type="region of interest" description="Disordered" evidence="1">
    <location>
        <begin position="82"/>
        <end position="179"/>
    </location>
</feature>
<name>A0A9W6ZP06_9STRA</name>
<dbReference type="Proteomes" id="UP001162640">
    <property type="component" value="Unassembled WGS sequence"/>
</dbReference>
<accession>A0A9W6ZP06</accession>
<comment type="caution">
    <text evidence="2">The sequence shown here is derived from an EMBL/GenBank/DDBJ whole genome shotgun (WGS) entry which is preliminary data.</text>
</comment>
<proteinExistence type="predicted"/>
<protein>
    <submittedName>
        <fullName evidence="2">Uncharacterized protein</fullName>
    </submittedName>
</protein>
<dbReference type="EMBL" id="BLQM01000040">
    <property type="protein sequence ID" value="GMH54772.1"/>
    <property type="molecule type" value="Genomic_DNA"/>
</dbReference>
<feature type="compositionally biased region" description="Basic residues" evidence="1">
    <location>
        <begin position="118"/>
        <end position="131"/>
    </location>
</feature>
<organism evidence="2 3">
    <name type="scientific">Triparma laevis f. inornata</name>
    <dbReference type="NCBI Taxonomy" id="1714386"/>
    <lineage>
        <taxon>Eukaryota</taxon>
        <taxon>Sar</taxon>
        <taxon>Stramenopiles</taxon>
        <taxon>Ochrophyta</taxon>
        <taxon>Bolidophyceae</taxon>
        <taxon>Parmales</taxon>
        <taxon>Triparmaceae</taxon>
        <taxon>Triparma</taxon>
    </lineage>
</organism>
<evidence type="ECO:0000313" key="2">
    <source>
        <dbReference type="EMBL" id="GMH54772.1"/>
    </source>
</evidence>